<keyword evidence="3 7" id="KW-0812">Transmembrane</keyword>
<evidence type="ECO:0000259" key="8">
    <source>
        <dbReference type="Pfam" id="PF02687"/>
    </source>
</evidence>
<dbReference type="HOGENOM" id="CLU_005531_2_0_2"/>
<dbReference type="InterPro" id="IPR050250">
    <property type="entry name" value="Macrolide_Exporter_MacB"/>
</dbReference>
<feature type="transmembrane region" description="Helical" evidence="7">
    <location>
        <begin position="695"/>
        <end position="723"/>
    </location>
</feature>
<feature type="transmembrane region" description="Helical" evidence="7">
    <location>
        <begin position="743"/>
        <end position="766"/>
    </location>
</feature>
<dbReference type="GO" id="GO:0005886">
    <property type="term" value="C:plasma membrane"/>
    <property type="evidence" value="ECO:0007669"/>
    <property type="project" value="UniProtKB-SubCell"/>
</dbReference>
<keyword evidence="5 7" id="KW-0472">Membrane</keyword>
<dbReference type="GO" id="GO:0022857">
    <property type="term" value="F:transmembrane transporter activity"/>
    <property type="evidence" value="ECO:0007669"/>
    <property type="project" value="TreeGrafter"/>
</dbReference>
<comment type="similarity">
    <text evidence="6">Belongs to the ABC-4 integral membrane protein family.</text>
</comment>
<evidence type="ECO:0000256" key="7">
    <source>
        <dbReference type="SAM" id="Phobius"/>
    </source>
</evidence>
<evidence type="ECO:0000256" key="4">
    <source>
        <dbReference type="ARBA" id="ARBA00022989"/>
    </source>
</evidence>
<feature type="transmembrane region" description="Helical" evidence="7">
    <location>
        <begin position="312"/>
        <end position="342"/>
    </location>
</feature>
<evidence type="ECO:0000256" key="5">
    <source>
        <dbReference type="ARBA" id="ARBA00023136"/>
    </source>
</evidence>
<keyword evidence="4 7" id="KW-1133">Transmembrane helix</keyword>
<sequence length="779" mass="87108">MSIARILSLKAFRDLKAQKWQFMAVVFLVFLGVALYTSFYMSYLNLGKTYDRFYEKTNFEDLAVILNPSSPAPASLLSEVRKIDGVEEVYGRIVHYATFEREGSRITLKLLSLPEKLEVNRLVIVEGRYPEPEEKAAVILKKFADYHGIKVGESISVDIGGRRVNLKVVGLAFSPEFIWIVESGSWITTPKTFGVAYVPQKVLEDTLGIGSAVSEVHVTVYDDSRVDEVLNRVTEIFADYGISASYKREDQPSNKLVKMDLDGFRELSFMFPSFFLFVSALMVYVLLSRVVREQTGSIAVMRALGYSRKDILLHYLTHSAVIGVVGSLTGVAGGYLISIFMTAEYTKLLNVPFYVAEVHGDVMLQGLAIGLIVPLVAGISTAYAASKIDPAIAMRGVSEDAKRIRLDRVFELLGRISMLTKLSLRNIFRSPRRAAYSLLGVAASVTLILASMVFLDANDFAISTQFDRITTYDMKIYTSDPEVYRAVKNMPEVQEVAKVIETWIVFEKGGVTKSSTLYAIGHDQGLLNLYDAGGRQHHPPPKGIVMPKVIASKLSVAEEESLKALTEFGRMNVRVSEIYNQPLTAACYADILHFSKKAGIEFNALLVKFRPGFEEQGKGRISDMDGIRTDSIDDLREYVDEIMTFFYVFIYFTLLFGASLGFASIFNTTMINVLERRREIATLRMLGYTTREIAFSLLIEVVVIGVIGIVVGIPLGYLAAKLLFQSFQSEMYYMPFVIYPRTYILTAAVTFVVLLASLIPGVRYVARMEIEKVTKEMVS</sequence>
<evidence type="ECO:0000256" key="2">
    <source>
        <dbReference type="ARBA" id="ARBA00022475"/>
    </source>
</evidence>
<comment type="subcellular location">
    <subcellularLocation>
        <location evidence="1">Cell membrane</location>
        <topology evidence="1">Multi-pass membrane protein</topology>
    </subcellularLocation>
</comment>
<dbReference type="KEGG" id="gah:GAH_00321"/>
<feature type="transmembrane region" description="Helical" evidence="7">
    <location>
        <begin position="645"/>
        <end position="674"/>
    </location>
</feature>
<protein>
    <submittedName>
        <fullName evidence="9">ABC-type transport system, involved in lipoprotein release, permease component</fullName>
    </submittedName>
</protein>
<feature type="transmembrane region" description="Helical" evidence="7">
    <location>
        <begin position="20"/>
        <end position="43"/>
    </location>
</feature>
<dbReference type="AlphaFoldDB" id="A0A0F7DC70"/>
<dbReference type="GeneID" id="24802907"/>
<feature type="transmembrane region" description="Helical" evidence="7">
    <location>
        <begin position="362"/>
        <end position="385"/>
    </location>
</feature>
<dbReference type="InterPro" id="IPR003838">
    <property type="entry name" value="ABC3_permease_C"/>
</dbReference>
<dbReference type="OrthoDB" id="51644at2157"/>
<organism evidence="9 10">
    <name type="scientific">Geoglobus ahangari</name>
    <dbReference type="NCBI Taxonomy" id="113653"/>
    <lineage>
        <taxon>Archaea</taxon>
        <taxon>Methanobacteriati</taxon>
        <taxon>Methanobacteriota</taxon>
        <taxon>Archaeoglobi</taxon>
        <taxon>Archaeoglobales</taxon>
        <taxon>Archaeoglobaceae</taxon>
        <taxon>Geoglobus</taxon>
    </lineage>
</organism>
<accession>A0A0F7DC70</accession>
<dbReference type="STRING" id="113653.GAH_00321"/>
<proteinExistence type="inferred from homology"/>
<keyword evidence="10" id="KW-1185">Reference proteome</keyword>
<feature type="domain" description="ABC3 transporter permease C-terminal" evidence="8">
    <location>
        <begin position="270"/>
        <end position="390"/>
    </location>
</feature>
<dbReference type="EMBL" id="CP011267">
    <property type="protein sequence ID" value="AKG92326.1"/>
    <property type="molecule type" value="Genomic_DNA"/>
</dbReference>
<evidence type="ECO:0000256" key="3">
    <source>
        <dbReference type="ARBA" id="ARBA00022692"/>
    </source>
</evidence>
<dbReference type="PANTHER" id="PTHR30572">
    <property type="entry name" value="MEMBRANE COMPONENT OF TRANSPORTER-RELATED"/>
    <property type="match status" value="1"/>
</dbReference>
<keyword evidence="9" id="KW-0449">Lipoprotein</keyword>
<evidence type="ECO:0000313" key="10">
    <source>
        <dbReference type="Proteomes" id="UP000034723"/>
    </source>
</evidence>
<name>A0A0F7DC70_9EURY</name>
<dbReference type="RefSeq" id="WP_048094387.1">
    <property type="nucleotide sequence ID" value="NZ_CP011267.1"/>
</dbReference>
<dbReference type="Pfam" id="PF02687">
    <property type="entry name" value="FtsX"/>
    <property type="match status" value="2"/>
</dbReference>
<feature type="transmembrane region" description="Helical" evidence="7">
    <location>
        <begin position="269"/>
        <end position="291"/>
    </location>
</feature>
<evidence type="ECO:0000256" key="6">
    <source>
        <dbReference type="ARBA" id="ARBA00038076"/>
    </source>
</evidence>
<keyword evidence="2" id="KW-1003">Cell membrane</keyword>
<evidence type="ECO:0000256" key="1">
    <source>
        <dbReference type="ARBA" id="ARBA00004651"/>
    </source>
</evidence>
<evidence type="ECO:0000313" key="9">
    <source>
        <dbReference type="EMBL" id="AKG92326.1"/>
    </source>
</evidence>
<dbReference type="InParanoid" id="A0A0F7DC70"/>
<feature type="transmembrane region" description="Helical" evidence="7">
    <location>
        <begin position="434"/>
        <end position="455"/>
    </location>
</feature>
<gene>
    <name evidence="9" type="ORF">GAH_00321</name>
</gene>
<reference evidence="9 10" key="1">
    <citation type="submission" date="2015-04" db="EMBL/GenBank/DDBJ databases">
        <title>The complete genome sequence of the hyperthermophilic, obligate iron-reducing archaeon Geoglobus ahangari strain 234T.</title>
        <authorList>
            <person name="Manzella M.P."/>
            <person name="Holmes D.E."/>
            <person name="Rocheleau J.M."/>
            <person name="Chung A."/>
            <person name="Reguera G."/>
            <person name="Kashefi K."/>
        </authorList>
    </citation>
    <scope>NUCLEOTIDE SEQUENCE [LARGE SCALE GENOMIC DNA]</scope>
    <source>
        <strain evidence="9 10">234</strain>
    </source>
</reference>
<dbReference type="PANTHER" id="PTHR30572:SF4">
    <property type="entry name" value="ABC TRANSPORTER PERMEASE YTRF"/>
    <property type="match status" value="1"/>
</dbReference>
<feature type="domain" description="ABC3 transporter permease C-terminal" evidence="8">
    <location>
        <begin position="652"/>
        <end position="769"/>
    </location>
</feature>
<dbReference type="Proteomes" id="UP000034723">
    <property type="component" value="Chromosome"/>
</dbReference>